<feature type="region of interest" description="Disordered" evidence="5">
    <location>
        <begin position="164"/>
        <end position="194"/>
    </location>
</feature>
<feature type="compositionally biased region" description="Polar residues" evidence="5">
    <location>
        <begin position="164"/>
        <end position="175"/>
    </location>
</feature>
<keyword evidence="2" id="KW-0540">Nuclease</keyword>
<evidence type="ECO:0000256" key="6">
    <source>
        <dbReference type="SAM" id="SignalP"/>
    </source>
</evidence>
<dbReference type="GO" id="GO:0004518">
    <property type="term" value="F:nuclease activity"/>
    <property type="evidence" value="ECO:0007669"/>
    <property type="project" value="UniProtKB-KW"/>
</dbReference>
<dbReference type="PANTHER" id="PTHR33607:SF2">
    <property type="entry name" value="ENDONUCLEASE-1"/>
    <property type="match status" value="1"/>
</dbReference>
<dbReference type="PANTHER" id="PTHR33607">
    <property type="entry name" value="ENDONUCLEASE-1"/>
    <property type="match status" value="1"/>
</dbReference>
<proteinExistence type="inferred from homology"/>
<dbReference type="SUPFAM" id="SSF141072">
    <property type="entry name" value="CalX-like"/>
    <property type="match status" value="1"/>
</dbReference>
<dbReference type="AlphaFoldDB" id="A0A081DB98"/>
<keyword evidence="3 6" id="KW-0732">Signal</keyword>
<dbReference type="Gene3D" id="2.60.40.2030">
    <property type="match status" value="1"/>
</dbReference>
<evidence type="ECO:0000313" key="9">
    <source>
        <dbReference type="Proteomes" id="UP000028980"/>
    </source>
</evidence>
<dbReference type="GO" id="GO:0016787">
    <property type="term" value="F:hydrolase activity"/>
    <property type="evidence" value="ECO:0007669"/>
    <property type="project" value="UniProtKB-KW"/>
</dbReference>
<evidence type="ECO:0000256" key="3">
    <source>
        <dbReference type="ARBA" id="ARBA00022729"/>
    </source>
</evidence>
<feature type="region of interest" description="Disordered" evidence="5">
    <location>
        <begin position="449"/>
        <end position="483"/>
    </location>
</feature>
<evidence type="ECO:0000313" key="8">
    <source>
        <dbReference type="EMBL" id="GAK76194.1"/>
    </source>
</evidence>
<evidence type="ECO:0000256" key="4">
    <source>
        <dbReference type="ARBA" id="ARBA00022801"/>
    </source>
</evidence>
<feature type="chain" id="PRO_5001756527" description="Secretion system C-terminal sorting domain-containing protein" evidence="6">
    <location>
        <begin position="19"/>
        <end position="655"/>
    </location>
</feature>
<evidence type="ECO:0000259" key="7">
    <source>
        <dbReference type="Pfam" id="PF18962"/>
    </source>
</evidence>
<dbReference type="Pfam" id="PF18962">
    <property type="entry name" value="Por_Secre_tail"/>
    <property type="match status" value="1"/>
</dbReference>
<feature type="domain" description="Secretion system C-terminal sorting" evidence="7">
    <location>
        <begin position="587"/>
        <end position="654"/>
    </location>
</feature>
<accession>A0A081DB98</accession>
<feature type="compositionally biased region" description="Basic and acidic residues" evidence="5">
    <location>
        <begin position="449"/>
        <end position="460"/>
    </location>
</feature>
<dbReference type="InterPro" id="IPR038081">
    <property type="entry name" value="CalX-like_sf"/>
</dbReference>
<dbReference type="Proteomes" id="UP000028980">
    <property type="component" value="Unassembled WGS sequence"/>
</dbReference>
<dbReference type="InterPro" id="IPR026444">
    <property type="entry name" value="Secre_tail"/>
</dbReference>
<comment type="similarity">
    <text evidence="1">Belongs to the EndA/NucM nuclease family.</text>
</comment>
<evidence type="ECO:0000256" key="1">
    <source>
        <dbReference type="ARBA" id="ARBA00006429"/>
    </source>
</evidence>
<dbReference type="EMBL" id="BBLG01000003">
    <property type="protein sequence ID" value="GAK76194.1"/>
    <property type="molecule type" value="Genomic_DNA"/>
</dbReference>
<keyword evidence="4" id="KW-0378">Hydrolase</keyword>
<comment type="caution">
    <text evidence="8">The sequence shown here is derived from an EMBL/GenBank/DDBJ whole genome shotgun (WGS) entry which is preliminary data.</text>
</comment>
<evidence type="ECO:0000256" key="2">
    <source>
        <dbReference type="ARBA" id="ARBA00022722"/>
    </source>
</evidence>
<feature type="signal peptide" evidence="6">
    <location>
        <begin position="1"/>
        <end position="18"/>
    </location>
</feature>
<dbReference type="InterPro" id="IPR044925">
    <property type="entry name" value="His-Me_finger_sf"/>
</dbReference>
<gene>
    <name evidence="8" type="ORF">JCM19296_1791</name>
</gene>
<dbReference type="NCBIfam" id="TIGR04183">
    <property type="entry name" value="Por_Secre_tail"/>
    <property type="match status" value="1"/>
</dbReference>
<evidence type="ECO:0000256" key="5">
    <source>
        <dbReference type="SAM" id="MobiDB-lite"/>
    </source>
</evidence>
<organism evidence="8 9">
    <name type="scientific">Nonlabens ulvanivorans</name>
    <name type="common">Persicivirga ulvanivorans</name>
    <dbReference type="NCBI Taxonomy" id="906888"/>
    <lineage>
        <taxon>Bacteria</taxon>
        <taxon>Pseudomonadati</taxon>
        <taxon>Bacteroidota</taxon>
        <taxon>Flavobacteriia</taxon>
        <taxon>Flavobacteriales</taxon>
        <taxon>Flavobacteriaceae</taxon>
        <taxon>Nonlabens</taxon>
    </lineage>
</organism>
<name>A0A081DB98_NONUL</name>
<protein>
    <recommendedName>
        <fullName evidence="7">Secretion system C-terminal sorting domain-containing protein</fullName>
    </recommendedName>
</protein>
<dbReference type="SUPFAM" id="SSF54060">
    <property type="entry name" value="His-Me finger endonucleases"/>
    <property type="match status" value="1"/>
</dbReference>
<dbReference type="Pfam" id="PF04231">
    <property type="entry name" value="Endonuclease_1"/>
    <property type="match status" value="2"/>
</dbReference>
<reference evidence="8 9" key="1">
    <citation type="journal article" date="2014" name="Genome Announc.">
        <title>Draft Genome Sequences of Marine Flavobacterium Nonlabens Strains NR17, NR24, NR27, NR32, NR33, and Ara13.</title>
        <authorList>
            <person name="Nakanishi M."/>
            <person name="Meirelles P."/>
            <person name="Suzuki R."/>
            <person name="Takatani N."/>
            <person name="Mino S."/>
            <person name="Suda W."/>
            <person name="Oshima K."/>
            <person name="Hattori M."/>
            <person name="Ohkuma M."/>
            <person name="Hosokawa M."/>
            <person name="Miyashita K."/>
            <person name="Thompson F.L."/>
            <person name="Niwa A."/>
            <person name="Sawabe T."/>
            <person name="Sawabe T."/>
        </authorList>
    </citation>
    <scope>NUCLEOTIDE SEQUENCE [LARGE SCALE GENOMIC DNA]</scope>
    <source>
        <strain evidence="9">JCM19296</strain>
    </source>
</reference>
<sequence length="655" mass="72737">MKKLITFITIAIFGIAFAKAQVVINELDSDTPSTNDRQFVELKSDVPFFSLNGYVLVFFNGSTSASTGMGRSYYTVDLDGLTTDDNGLVVLGSSLVSPVPDRYLAESNIQIGADAVAIYAGNDTDWPDQTFASQTNLISALIYDTDDADNMALMSLLGINDQYNENENGNKTTESVQRKADGTYETKAPTPHSLNDATVPTYTGIGFTVAPLPITEGSNFDITFTLSQPQTTDFVLNYTIDLGNFDSSDYTGPSQVTFTAGQTSVVASYTIIDDTIDEGDEELSVNLDNNVPVGFKRLKDNERHLVVDNDFQVAAYGTPLAPTYGIVNSTAPANYYDSLDGLASPQLENAITNIIAEEFVVRIHTYDDIVQIMKESDQSPLNSNQVWLMYTEQQRSKADYQTGSNSTGKWNREHIYPRSRGGFYEIEYDETIDGMAVWTDTNVDSLRHGQSDAHHLRATDGGENSSRGNKDYPEYDGPNGTQGSWHGDVARAIFYMTLRYNNIDVVNGNPSNSTVGQIGDLATLLQWHRNDPPDDFEMNRNNVIYTWQINRNPFIDNPELVEYIWGNQVGQNFTLSNESTELTTVKLFPNPSENNFHISGIEQDTQVIIYDQLGRITIKKDIDQNTTFEHDLPIGLYIVKVQTENASQSLKLIVK</sequence>
<dbReference type="InterPro" id="IPR007346">
    <property type="entry name" value="Endonuclease-I"/>
</dbReference>